<dbReference type="SUPFAM" id="SSF50156">
    <property type="entry name" value="PDZ domain-like"/>
    <property type="match status" value="1"/>
</dbReference>
<dbReference type="PANTHER" id="PTHR42837">
    <property type="entry name" value="REGULATOR OF SIGMA-E PROTEASE RSEP"/>
    <property type="match status" value="1"/>
</dbReference>
<dbReference type="RefSeq" id="WP_309861179.1">
    <property type="nucleotide sequence ID" value="NZ_JAVDQG010000001.1"/>
</dbReference>
<accession>A0ABU1IHG2</accession>
<dbReference type="InterPro" id="IPR008915">
    <property type="entry name" value="Peptidase_M50"/>
</dbReference>
<evidence type="ECO:0000256" key="2">
    <source>
        <dbReference type="ARBA" id="ARBA00004141"/>
    </source>
</evidence>
<dbReference type="Gene3D" id="2.30.42.10">
    <property type="match status" value="1"/>
</dbReference>
<dbReference type="InterPro" id="IPR041489">
    <property type="entry name" value="PDZ_6"/>
</dbReference>
<reference evidence="13 14" key="1">
    <citation type="submission" date="2023-07" db="EMBL/GenBank/DDBJ databases">
        <title>Genomic Encyclopedia of Type Strains, Phase IV (KMG-IV): sequencing the most valuable type-strain genomes for metagenomic binning, comparative biology and taxonomic classification.</title>
        <authorList>
            <person name="Goeker M."/>
        </authorList>
    </citation>
    <scope>NUCLEOTIDE SEQUENCE [LARGE SCALE GENOMIC DNA]</scope>
    <source>
        <strain evidence="13 14">DSM 45903</strain>
    </source>
</reference>
<dbReference type="Pfam" id="PF02163">
    <property type="entry name" value="Peptidase_M50"/>
    <property type="match status" value="1"/>
</dbReference>
<evidence type="ECO:0000313" key="14">
    <source>
        <dbReference type="Proteomes" id="UP001185012"/>
    </source>
</evidence>
<comment type="similarity">
    <text evidence="3 11">Belongs to the peptidase M50B family.</text>
</comment>
<evidence type="ECO:0000256" key="6">
    <source>
        <dbReference type="ARBA" id="ARBA00022801"/>
    </source>
</evidence>
<evidence type="ECO:0000256" key="11">
    <source>
        <dbReference type="RuleBase" id="RU362031"/>
    </source>
</evidence>
<organism evidence="13 14">
    <name type="scientific">Desmospora profundinema</name>
    <dbReference type="NCBI Taxonomy" id="1571184"/>
    <lineage>
        <taxon>Bacteria</taxon>
        <taxon>Bacillati</taxon>
        <taxon>Bacillota</taxon>
        <taxon>Bacilli</taxon>
        <taxon>Bacillales</taxon>
        <taxon>Thermoactinomycetaceae</taxon>
        <taxon>Desmospora</taxon>
    </lineage>
</organism>
<evidence type="ECO:0000256" key="9">
    <source>
        <dbReference type="ARBA" id="ARBA00023049"/>
    </source>
</evidence>
<feature type="transmembrane region" description="Helical" evidence="11">
    <location>
        <begin position="367"/>
        <end position="389"/>
    </location>
</feature>
<dbReference type="EC" id="3.4.24.-" evidence="11"/>
<feature type="transmembrane region" description="Helical" evidence="11">
    <location>
        <begin position="6"/>
        <end position="26"/>
    </location>
</feature>
<dbReference type="SMART" id="SM00228">
    <property type="entry name" value="PDZ"/>
    <property type="match status" value="1"/>
</dbReference>
<protein>
    <recommendedName>
        <fullName evidence="11">Zinc metalloprotease</fullName>
        <ecNumber evidence="11">3.4.24.-</ecNumber>
    </recommendedName>
</protein>
<dbReference type="CDD" id="cd06163">
    <property type="entry name" value="S2P-M50_PDZ_RseP-like"/>
    <property type="match status" value="1"/>
</dbReference>
<keyword evidence="14" id="KW-1185">Reference proteome</keyword>
<dbReference type="GO" id="GO:0008233">
    <property type="term" value="F:peptidase activity"/>
    <property type="evidence" value="ECO:0007669"/>
    <property type="project" value="UniProtKB-KW"/>
</dbReference>
<dbReference type="CDD" id="cd23081">
    <property type="entry name" value="cpPDZ_EcRseP-like"/>
    <property type="match status" value="1"/>
</dbReference>
<dbReference type="GO" id="GO:0006508">
    <property type="term" value="P:proteolysis"/>
    <property type="evidence" value="ECO:0007669"/>
    <property type="project" value="UniProtKB-KW"/>
</dbReference>
<gene>
    <name evidence="13" type="ORF">JOE21_000193</name>
</gene>
<feature type="transmembrane region" description="Helical" evidence="11">
    <location>
        <begin position="196"/>
        <end position="223"/>
    </location>
</feature>
<keyword evidence="11" id="KW-0479">Metal-binding</keyword>
<keyword evidence="8 11" id="KW-1133">Transmembrane helix</keyword>
<proteinExistence type="inferred from homology"/>
<dbReference type="InterPro" id="IPR036034">
    <property type="entry name" value="PDZ_sf"/>
</dbReference>
<dbReference type="Pfam" id="PF17820">
    <property type="entry name" value="PDZ_6"/>
    <property type="match status" value="1"/>
</dbReference>
<evidence type="ECO:0000256" key="5">
    <source>
        <dbReference type="ARBA" id="ARBA00022692"/>
    </source>
</evidence>
<keyword evidence="4 13" id="KW-0645">Protease</keyword>
<dbReference type="NCBIfam" id="TIGR00054">
    <property type="entry name" value="RIP metalloprotease RseP"/>
    <property type="match status" value="1"/>
</dbReference>
<feature type="transmembrane region" description="Helical" evidence="11">
    <location>
        <begin position="418"/>
        <end position="437"/>
    </location>
</feature>
<feature type="domain" description="PDZ" evidence="12">
    <location>
        <begin position="210"/>
        <end position="283"/>
    </location>
</feature>
<evidence type="ECO:0000259" key="12">
    <source>
        <dbReference type="PROSITE" id="PS50106"/>
    </source>
</evidence>
<comment type="subcellular location">
    <subcellularLocation>
        <location evidence="2">Membrane</location>
        <topology evidence="2">Multi-pass membrane protein</topology>
    </subcellularLocation>
</comment>
<evidence type="ECO:0000256" key="4">
    <source>
        <dbReference type="ARBA" id="ARBA00022670"/>
    </source>
</evidence>
<keyword evidence="6 11" id="KW-0378">Hydrolase</keyword>
<evidence type="ECO:0000256" key="10">
    <source>
        <dbReference type="ARBA" id="ARBA00023136"/>
    </source>
</evidence>
<evidence type="ECO:0000256" key="7">
    <source>
        <dbReference type="ARBA" id="ARBA00022833"/>
    </source>
</evidence>
<sequence>MFQTIISFILVISVLVFIHELGHFLFAKRAGILVREFAIGFGPKIFSVFRGETLYSIRILPLGGYVRMAGEDPEIVELKTGTQLILDKDEDGRVLRIRAPKPAVGGAGVEEPLVETGDPEADDLPAHLPSRASTSGGKLLEVDLEDRLFVLVEDESGREVRHDVHPQAVIQYDEQNMIQIAPLDRQFGSKSILDRFLTIAAGPVFNFILTIILVAVVTMFIGLETRVSINGVVENSPAQEAGIKAGDIVREIEGKPVTSTTDIRIPLVESQGEPVDMVLERANQPYETRIQPELSEDAETYLIGIEMKQEMRDATLSESVVQGFTGSYNMAVVLFRSLGQLITGKVGIDNLAGPVGIADITGQAAEAGWIALLRLTAILSLNLGILNLLPIPALDGSRLVFILLEAVRGRPIDPNKESMVHFVGFALLMMLMLFVTYNDIVRLFFNG</sequence>
<evidence type="ECO:0000256" key="8">
    <source>
        <dbReference type="ARBA" id="ARBA00022989"/>
    </source>
</evidence>
<keyword evidence="7 11" id="KW-0862">Zinc</keyword>
<dbReference type="Proteomes" id="UP001185012">
    <property type="component" value="Unassembled WGS sequence"/>
</dbReference>
<dbReference type="EMBL" id="JAVDQG010000001">
    <property type="protein sequence ID" value="MDR6224205.1"/>
    <property type="molecule type" value="Genomic_DNA"/>
</dbReference>
<dbReference type="PANTHER" id="PTHR42837:SF2">
    <property type="entry name" value="MEMBRANE METALLOPROTEASE ARASP2, CHLOROPLASTIC-RELATED"/>
    <property type="match status" value="1"/>
</dbReference>
<comment type="caution">
    <text evidence="13">The sequence shown here is derived from an EMBL/GenBank/DDBJ whole genome shotgun (WGS) entry which is preliminary data.</text>
</comment>
<evidence type="ECO:0000313" key="13">
    <source>
        <dbReference type="EMBL" id="MDR6224205.1"/>
    </source>
</evidence>
<name>A0ABU1IHG2_9BACL</name>
<dbReference type="InterPro" id="IPR004387">
    <property type="entry name" value="Pept_M50_Zn"/>
</dbReference>
<keyword evidence="9 11" id="KW-0482">Metalloprotease</keyword>
<evidence type="ECO:0000256" key="3">
    <source>
        <dbReference type="ARBA" id="ARBA00007931"/>
    </source>
</evidence>
<comment type="cofactor">
    <cofactor evidence="1 11">
        <name>Zn(2+)</name>
        <dbReference type="ChEBI" id="CHEBI:29105"/>
    </cofactor>
</comment>
<evidence type="ECO:0000256" key="1">
    <source>
        <dbReference type="ARBA" id="ARBA00001947"/>
    </source>
</evidence>
<keyword evidence="5 11" id="KW-0812">Transmembrane</keyword>
<dbReference type="InterPro" id="IPR001478">
    <property type="entry name" value="PDZ"/>
</dbReference>
<dbReference type="PROSITE" id="PS50106">
    <property type="entry name" value="PDZ"/>
    <property type="match status" value="1"/>
</dbReference>
<keyword evidence="10 11" id="KW-0472">Membrane</keyword>